<dbReference type="Proteomes" id="UP000046393">
    <property type="component" value="Unplaced"/>
</dbReference>
<proteinExistence type="predicted"/>
<dbReference type="AlphaFoldDB" id="A0A0N5ABC7"/>
<evidence type="ECO:0000313" key="1">
    <source>
        <dbReference type="Proteomes" id="UP000046393"/>
    </source>
</evidence>
<organism evidence="1 2">
    <name type="scientific">Syphacia muris</name>
    <dbReference type="NCBI Taxonomy" id="451379"/>
    <lineage>
        <taxon>Eukaryota</taxon>
        <taxon>Metazoa</taxon>
        <taxon>Ecdysozoa</taxon>
        <taxon>Nematoda</taxon>
        <taxon>Chromadorea</taxon>
        <taxon>Rhabditida</taxon>
        <taxon>Spirurina</taxon>
        <taxon>Oxyuridomorpha</taxon>
        <taxon>Oxyuroidea</taxon>
        <taxon>Oxyuridae</taxon>
        <taxon>Syphacia</taxon>
    </lineage>
</organism>
<accession>A0A0N5ABC7</accession>
<evidence type="ECO:0000313" key="2">
    <source>
        <dbReference type="WBParaSite" id="SMUV_0000145301-mRNA-1"/>
    </source>
</evidence>
<name>A0A0N5ABC7_9BILA</name>
<dbReference type="WBParaSite" id="SMUV_0000145301-mRNA-1">
    <property type="protein sequence ID" value="SMUV_0000145301-mRNA-1"/>
    <property type="gene ID" value="SMUV_0000145301"/>
</dbReference>
<sequence>MLKHIINYRFTLVQLMTAMVTELQIAGKT</sequence>
<reference evidence="2" key="1">
    <citation type="submission" date="2017-02" db="UniProtKB">
        <authorList>
            <consortium name="WormBaseParasite"/>
        </authorList>
    </citation>
    <scope>IDENTIFICATION</scope>
</reference>
<protein>
    <submittedName>
        <fullName evidence="2">Rrf2 family transcriptional regulator</fullName>
    </submittedName>
</protein>
<keyword evidence="1" id="KW-1185">Reference proteome</keyword>